<organism evidence="1 2">
    <name type="scientific">Aquirhabdus parva</name>
    <dbReference type="NCBI Taxonomy" id="2283318"/>
    <lineage>
        <taxon>Bacteria</taxon>
        <taxon>Pseudomonadati</taxon>
        <taxon>Pseudomonadota</taxon>
        <taxon>Gammaproteobacteria</taxon>
        <taxon>Moraxellales</taxon>
        <taxon>Moraxellaceae</taxon>
        <taxon>Aquirhabdus</taxon>
    </lineage>
</organism>
<dbReference type="Pfam" id="PF09424">
    <property type="entry name" value="YqeY"/>
    <property type="match status" value="1"/>
</dbReference>
<dbReference type="PANTHER" id="PTHR28055:SF1">
    <property type="entry name" value="ALTERED INHERITANCE OF MITOCHONDRIA PROTEIN 41, MITOCHONDRIAL"/>
    <property type="match status" value="1"/>
</dbReference>
<dbReference type="RefSeq" id="WP_114898845.1">
    <property type="nucleotide sequence ID" value="NZ_CP031222.1"/>
</dbReference>
<dbReference type="SUPFAM" id="SSF89095">
    <property type="entry name" value="GatB/YqeY motif"/>
    <property type="match status" value="1"/>
</dbReference>
<accession>A0A345P626</accession>
<dbReference type="AlphaFoldDB" id="A0A345P626"/>
<dbReference type="InterPro" id="IPR003789">
    <property type="entry name" value="Asn/Gln_tRNA_amidoTrase-B-like"/>
</dbReference>
<dbReference type="KEGG" id="mbah:HYN46_07750"/>
<keyword evidence="2" id="KW-1185">Reference proteome</keyword>
<dbReference type="EMBL" id="CP031222">
    <property type="protein sequence ID" value="AXI02735.1"/>
    <property type="molecule type" value="Genomic_DNA"/>
</dbReference>
<sequence>MSELKLRLTESVKSAMRERLSDRLSVLRGVQAAIKQIEVDTREELDDARVLALLEKQLKQRKESISAYTNAGRDDLAQKEQFELEVISEFLPVAMTSEELEALIANEITAQGATSIRDMGKVMNALRPLIAGRADASDVSARIKAKLSV</sequence>
<evidence type="ECO:0000313" key="1">
    <source>
        <dbReference type="EMBL" id="AXI02735.1"/>
    </source>
</evidence>
<gene>
    <name evidence="1" type="ORF">HYN46_07750</name>
</gene>
<dbReference type="Gene3D" id="1.10.10.410">
    <property type="match status" value="1"/>
</dbReference>
<dbReference type="Gene3D" id="1.10.1510.10">
    <property type="entry name" value="Uncharacterised protein YqeY/AIM41 PF09424, N-terminal domain"/>
    <property type="match status" value="1"/>
</dbReference>
<name>A0A345P626_9GAMM</name>
<proteinExistence type="predicted"/>
<dbReference type="InterPro" id="IPR019004">
    <property type="entry name" value="YqeY/Aim41"/>
</dbReference>
<dbReference type="GO" id="GO:0016884">
    <property type="term" value="F:carbon-nitrogen ligase activity, with glutamine as amido-N-donor"/>
    <property type="evidence" value="ECO:0007669"/>
    <property type="project" value="InterPro"/>
</dbReference>
<dbReference type="OrthoDB" id="9788127at2"/>
<protein>
    <submittedName>
        <fullName evidence="1">GatB/YqeY domain-containing protein</fullName>
    </submittedName>
</protein>
<reference evidence="1 2" key="1">
    <citation type="submission" date="2018-07" db="EMBL/GenBank/DDBJ databases">
        <title>Genome sequencing of Moraxellaceae gen. HYN0046.</title>
        <authorList>
            <person name="Kim M."/>
            <person name="Yi H."/>
        </authorList>
    </citation>
    <scope>NUCLEOTIDE SEQUENCE [LARGE SCALE GENOMIC DNA]</scope>
    <source>
        <strain evidence="1 2">HYN0046</strain>
    </source>
</reference>
<dbReference type="InterPro" id="IPR023168">
    <property type="entry name" value="GatB_Yqey_C_2"/>
</dbReference>
<evidence type="ECO:0000313" key="2">
    <source>
        <dbReference type="Proteomes" id="UP000253940"/>
    </source>
</evidence>
<dbReference type="Proteomes" id="UP000253940">
    <property type="component" value="Chromosome"/>
</dbReference>
<dbReference type="PANTHER" id="PTHR28055">
    <property type="entry name" value="ALTERED INHERITANCE OF MITOCHONDRIA PROTEIN 41, MITOCHONDRIAL"/>
    <property type="match status" value="1"/>
</dbReference>
<dbReference type="InterPro" id="IPR042184">
    <property type="entry name" value="YqeY/Aim41_N"/>
</dbReference>